<evidence type="ECO:0000313" key="5">
    <source>
        <dbReference type="EMBL" id="STL77521.1"/>
    </source>
</evidence>
<keyword evidence="3" id="KW-0472">Membrane</keyword>
<dbReference type="EMBL" id="UGEX01000001">
    <property type="protein sequence ID" value="STL77521.1"/>
    <property type="molecule type" value="Genomic_DNA"/>
</dbReference>
<evidence type="ECO:0000256" key="1">
    <source>
        <dbReference type="ARBA" id="ARBA00006024"/>
    </source>
</evidence>
<dbReference type="Proteomes" id="UP000250780">
    <property type="component" value="Unassembled WGS sequence"/>
</dbReference>
<dbReference type="AlphaFoldDB" id="A0A2X1MV61"/>
<dbReference type="PANTHER" id="PTHR48085:SF5">
    <property type="entry name" value="CADMIUM_ZINC-TRANSPORTING ATPASE HMA4-RELATED"/>
    <property type="match status" value="1"/>
</dbReference>
<dbReference type="PANTHER" id="PTHR48085">
    <property type="entry name" value="CADMIUM/ZINC-TRANSPORTING ATPASE HMA2-RELATED"/>
    <property type="match status" value="1"/>
</dbReference>
<gene>
    <name evidence="4" type="primary">zntA_6</name>
    <name evidence="5" type="synonym">zntA_1</name>
    <name evidence="5" type="ORF">NCTC10429_00869</name>
    <name evidence="4" type="ORF">NCTC9073_00618</name>
</gene>
<dbReference type="GO" id="GO:0016787">
    <property type="term" value="F:hydrolase activity"/>
    <property type="evidence" value="ECO:0007669"/>
    <property type="project" value="UniProtKB-KW"/>
</dbReference>
<comment type="similarity">
    <text evidence="1">Belongs to the cation transport ATPase (P-type) (TC 3.A.3) family. Type IB subfamily.</text>
</comment>
<dbReference type="InterPro" id="IPR051014">
    <property type="entry name" value="Cation_Transport_ATPase_IB"/>
</dbReference>
<evidence type="ECO:0000313" key="7">
    <source>
        <dbReference type="Proteomes" id="UP000254088"/>
    </source>
</evidence>
<sequence>MIELARATHANIRQNITIALGLKGIFLVTTLLGMTGLWLAVLADTGATVLVTANALRLLRRR</sequence>
<keyword evidence="3" id="KW-1133">Transmembrane helix</keyword>
<dbReference type="GO" id="GO:0016020">
    <property type="term" value="C:membrane"/>
    <property type="evidence" value="ECO:0007669"/>
    <property type="project" value="TreeGrafter"/>
</dbReference>
<dbReference type="GO" id="GO:0015086">
    <property type="term" value="F:cadmium ion transmembrane transporter activity"/>
    <property type="evidence" value="ECO:0007669"/>
    <property type="project" value="TreeGrafter"/>
</dbReference>
<keyword evidence="4" id="KW-0378">Hydrolase</keyword>
<feature type="transmembrane region" description="Helical" evidence="3">
    <location>
        <begin position="12"/>
        <end position="32"/>
    </location>
</feature>
<organism evidence="4 6">
    <name type="scientific">Escherichia coli</name>
    <dbReference type="NCBI Taxonomy" id="562"/>
    <lineage>
        <taxon>Bacteria</taxon>
        <taxon>Pseudomonadati</taxon>
        <taxon>Pseudomonadota</taxon>
        <taxon>Gammaproteobacteria</taxon>
        <taxon>Enterobacterales</taxon>
        <taxon>Enterobacteriaceae</taxon>
        <taxon>Escherichia</taxon>
    </lineage>
</organism>
<dbReference type="Proteomes" id="UP000254088">
    <property type="component" value="Unassembled WGS sequence"/>
</dbReference>
<evidence type="ECO:0000256" key="3">
    <source>
        <dbReference type="SAM" id="Phobius"/>
    </source>
</evidence>
<keyword evidence="3" id="KW-0812">Transmembrane</keyword>
<dbReference type="SUPFAM" id="SSF56784">
    <property type="entry name" value="HAD-like"/>
    <property type="match status" value="1"/>
</dbReference>
<keyword evidence="2" id="KW-0460">Magnesium</keyword>
<reference evidence="6 7" key="1">
    <citation type="submission" date="2018-06" db="EMBL/GenBank/DDBJ databases">
        <authorList>
            <consortium name="Pathogen Informatics"/>
            <person name="Doyle S."/>
        </authorList>
    </citation>
    <scope>NUCLEOTIDE SEQUENCE [LARGE SCALE GENOMIC DNA]</scope>
    <source>
        <strain evidence="5 7">NCTC10429</strain>
        <strain evidence="4 6">NCTC9073</strain>
    </source>
</reference>
<accession>A0A2X1MV61</accession>
<protein>
    <submittedName>
        <fullName evidence="4">Zinc/cadmium/mercury/lead-transporting ATPase</fullName>
        <ecNumber evidence="4">3.6.3.3</ecNumber>
    </submittedName>
</protein>
<evidence type="ECO:0000313" key="6">
    <source>
        <dbReference type="Proteomes" id="UP000250780"/>
    </source>
</evidence>
<evidence type="ECO:0000256" key="2">
    <source>
        <dbReference type="ARBA" id="ARBA00022842"/>
    </source>
</evidence>
<proteinExistence type="inferred from homology"/>
<evidence type="ECO:0000313" key="4">
    <source>
        <dbReference type="EMBL" id="SPX09370.1"/>
    </source>
</evidence>
<name>A0A2X1MV61_ECOLX</name>
<dbReference type="InterPro" id="IPR036412">
    <property type="entry name" value="HAD-like_sf"/>
</dbReference>
<dbReference type="EMBL" id="UASD01000004">
    <property type="protein sequence ID" value="SPX09370.1"/>
    <property type="molecule type" value="Genomic_DNA"/>
</dbReference>
<dbReference type="EC" id="3.6.3.3" evidence="4"/>